<dbReference type="GO" id="GO:0005739">
    <property type="term" value="C:mitochondrion"/>
    <property type="evidence" value="ECO:0007669"/>
    <property type="project" value="TreeGrafter"/>
</dbReference>
<keyword evidence="1" id="KW-0479">Metal-binding</keyword>
<comment type="caution">
    <text evidence="5">The sequence shown here is derived from an EMBL/GenBank/DDBJ whole genome shotgun (WGS) entry which is preliminary data.</text>
</comment>
<keyword evidence="6" id="KW-1185">Reference proteome</keyword>
<dbReference type="Pfam" id="PF00330">
    <property type="entry name" value="Aconitase"/>
    <property type="match status" value="1"/>
</dbReference>
<name>A0A9P6LV96_MORAP</name>
<evidence type="ECO:0000313" key="5">
    <source>
        <dbReference type="EMBL" id="KAF9944385.1"/>
    </source>
</evidence>
<dbReference type="GO" id="GO:0051539">
    <property type="term" value="F:4 iron, 4 sulfur cluster binding"/>
    <property type="evidence" value="ECO:0007669"/>
    <property type="project" value="TreeGrafter"/>
</dbReference>
<evidence type="ECO:0000256" key="3">
    <source>
        <dbReference type="ARBA" id="ARBA00023014"/>
    </source>
</evidence>
<dbReference type="InterPro" id="IPR001030">
    <property type="entry name" value="Acoase/IPM_deHydtase_lsu_aba"/>
</dbReference>
<dbReference type="GO" id="GO:0005829">
    <property type="term" value="C:cytosol"/>
    <property type="evidence" value="ECO:0007669"/>
    <property type="project" value="TreeGrafter"/>
</dbReference>
<accession>A0A9P6LV96</accession>
<dbReference type="OrthoDB" id="2224430at2759"/>
<dbReference type="Proteomes" id="UP000738359">
    <property type="component" value="Unassembled WGS sequence"/>
</dbReference>
<evidence type="ECO:0000256" key="2">
    <source>
        <dbReference type="ARBA" id="ARBA00023004"/>
    </source>
</evidence>
<dbReference type="PANTHER" id="PTHR43160">
    <property type="entry name" value="ACONITATE HYDRATASE B"/>
    <property type="match status" value="1"/>
</dbReference>
<proteinExistence type="predicted"/>
<dbReference type="GO" id="GO:0046872">
    <property type="term" value="F:metal ion binding"/>
    <property type="evidence" value="ECO:0007669"/>
    <property type="project" value="UniProtKB-KW"/>
</dbReference>
<evidence type="ECO:0000259" key="4">
    <source>
        <dbReference type="Pfam" id="PF00330"/>
    </source>
</evidence>
<keyword evidence="3" id="KW-0411">Iron-sulfur</keyword>
<dbReference type="EMBL" id="JAAAHY010002480">
    <property type="protein sequence ID" value="KAF9944385.1"/>
    <property type="molecule type" value="Genomic_DNA"/>
</dbReference>
<dbReference type="AlphaFoldDB" id="A0A9P6LV96"/>
<dbReference type="GO" id="GO:0006099">
    <property type="term" value="P:tricarboxylic acid cycle"/>
    <property type="evidence" value="ECO:0007669"/>
    <property type="project" value="TreeGrafter"/>
</dbReference>
<reference evidence="5" key="1">
    <citation type="journal article" date="2020" name="Fungal Divers.">
        <title>Resolving the Mortierellaceae phylogeny through synthesis of multi-gene phylogenetics and phylogenomics.</title>
        <authorList>
            <person name="Vandepol N."/>
            <person name="Liber J."/>
            <person name="Desiro A."/>
            <person name="Na H."/>
            <person name="Kennedy M."/>
            <person name="Barry K."/>
            <person name="Grigoriev I.V."/>
            <person name="Miller A.N."/>
            <person name="O'Donnell K."/>
            <person name="Stajich J.E."/>
            <person name="Bonito G."/>
        </authorList>
    </citation>
    <scope>NUCLEOTIDE SEQUENCE</scope>
    <source>
        <strain evidence="5">CK1249</strain>
    </source>
</reference>
<dbReference type="InterPro" id="IPR015931">
    <property type="entry name" value="Acnase/IPM_dHydase_lsu_aba_1/3"/>
</dbReference>
<dbReference type="InterPro" id="IPR036008">
    <property type="entry name" value="Aconitase_4Fe-4S_dom"/>
</dbReference>
<dbReference type="Gene3D" id="3.30.499.10">
    <property type="entry name" value="Aconitase, domain 3"/>
    <property type="match status" value="1"/>
</dbReference>
<organism evidence="5 6">
    <name type="scientific">Mortierella alpina</name>
    <name type="common">Oleaginous fungus</name>
    <name type="synonym">Mortierella renispora</name>
    <dbReference type="NCBI Taxonomy" id="64518"/>
    <lineage>
        <taxon>Eukaryota</taxon>
        <taxon>Fungi</taxon>
        <taxon>Fungi incertae sedis</taxon>
        <taxon>Mucoromycota</taxon>
        <taxon>Mortierellomycotina</taxon>
        <taxon>Mortierellomycetes</taxon>
        <taxon>Mortierellales</taxon>
        <taxon>Mortierellaceae</taxon>
        <taxon>Mortierella</taxon>
    </lineage>
</organism>
<evidence type="ECO:0000256" key="1">
    <source>
        <dbReference type="ARBA" id="ARBA00022723"/>
    </source>
</evidence>
<dbReference type="SUPFAM" id="SSF53732">
    <property type="entry name" value="Aconitase iron-sulfur domain"/>
    <property type="match status" value="1"/>
</dbReference>
<protein>
    <submittedName>
        <fullName evidence="5">Aconitate hydratase mitochondrial</fullName>
    </submittedName>
</protein>
<keyword evidence="2" id="KW-0408">Iron</keyword>
<feature type="domain" description="Aconitase/3-isopropylmalate dehydratase large subunit alpha/beta/alpha" evidence="4">
    <location>
        <begin position="67"/>
        <end position="169"/>
    </location>
</feature>
<sequence length="170" mass="18838">MFSSRAISRTWKASAVKAPLRTFAQAATGAARKVQMSNFETDQHINYQRIEDNLAINRLNQPLTLAEKIVYGHLDDAHNQDIERGKSYLKLRPDRVACQDATAQMALLQFMSAGLPNVAVPSTVHCDHLIEAQVGGVKDLSRAKDINKEVYDFLSSSCAKYGLGFWKPGS</sequence>
<dbReference type="InterPro" id="IPR050926">
    <property type="entry name" value="Aconitase/IPM_isomerase"/>
</dbReference>
<evidence type="ECO:0000313" key="6">
    <source>
        <dbReference type="Proteomes" id="UP000738359"/>
    </source>
</evidence>
<dbReference type="PANTHER" id="PTHR43160:SF3">
    <property type="entry name" value="ACONITATE HYDRATASE, MITOCHONDRIAL"/>
    <property type="match status" value="1"/>
</dbReference>
<gene>
    <name evidence="5" type="primary">ACO1_2</name>
    <name evidence="5" type="ORF">BGZ70_004706</name>
</gene>
<feature type="non-terminal residue" evidence="5">
    <location>
        <position position="170"/>
    </location>
</feature>
<dbReference type="GO" id="GO:0003994">
    <property type="term" value="F:aconitate hydratase activity"/>
    <property type="evidence" value="ECO:0007669"/>
    <property type="project" value="TreeGrafter"/>
</dbReference>